<dbReference type="OrthoDB" id="34441at2157"/>
<dbReference type="AlphaFoldDB" id="A0A1W6JY23"/>
<dbReference type="Proteomes" id="UP000193404">
    <property type="component" value="Chromosome"/>
</dbReference>
<dbReference type="GeneID" id="41589866"/>
<name>A0A1W6JY23_9CREN</name>
<sequence>MKIAIPKIIYEKNAEYTLAFAVLPTTDKGEVIDILKKNMRISECNDIILCYPSIFGGIFIFKNNIIVSRIEYQGYICNNKDQNALQFNINDFLQIDGKDISCFRFEKNSYCFSHKKINESCIPIDNIGLRFIV</sequence>
<gene>
    <name evidence="1" type="ORF">B6F84_03065</name>
</gene>
<dbReference type="EMBL" id="CP020477">
    <property type="protein sequence ID" value="ARM75110.1"/>
    <property type="molecule type" value="Genomic_DNA"/>
</dbReference>
<organism evidence="1 2">
    <name type="scientific">Acidianus manzaensis</name>
    <dbReference type="NCBI Taxonomy" id="282676"/>
    <lineage>
        <taxon>Archaea</taxon>
        <taxon>Thermoproteota</taxon>
        <taxon>Thermoprotei</taxon>
        <taxon>Sulfolobales</taxon>
        <taxon>Sulfolobaceae</taxon>
        <taxon>Acidianus</taxon>
    </lineage>
</organism>
<accession>A0A1W6JY23</accession>
<evidence type="ECO:0000313" key="1">
    <source>
        <dbReference type="EMBL" id="ARM75110.1"/>
    </source>
</evidence>
<proteinExistence type="predicted"/>
<dbReference type="RefSeq" id="WP_148690868.1">
    <property type="nucleotide sequence ID" value="NZ_CP020477.1"/>
</dbReference>
<keyword evidence="2" id="KW-1185">Reference proteome</keyword>
<reference evidence="1 2" key="1">
    <citation type="submission" date="2017-03" db="EMBL/GenBank/DDBJ databases">
        <title>Sulfur activation and transportation mechanism of thermophilic Archaea Acidianus manzaensis YN-25.</title>
        <authorList>
            <person name="Ma Y."/>
            <person name="Yang Y."/>
            <person name="Xia J."/>
        </authorList>
    </citation>
    <scope>NUCLEOTIDE SEQUENCE [LARGE SCALE GENOMIC DNA]</scope>
    <source>
        <strain evidence="1 2">YN-25</strain>
    </source>
</reference>
<dbReference type="STRING" id="282676.B6F84_03065"/>
<evidence type="ECO:0000313" key="2">
    <source>
        <dbReference type="Proteomes" id="UP000193404"/>
    </source>
</evidence>
<protein>
    <submittedName>
        <fullName evidence="1">Uncharacterized protein</fullName>
    </submittedName>
</protein>
<dbReference type="KEGG" id="aman:B6F84_03065"/>